<name>A0A0F9QG00_9ZZZZ</name>
<comment type="caution">
    <text evidence="1">The sequence shown here is derived from an EMBL/GenBank/DDBJ whole genome shotgun (WGS) entry which is preliminary data.</text>
</comment>
<evidence type="ECO:0000313" key="1">
    <source>
        <dbReference type="EMBL" id="KKN41454.1"/>
    </source>
</evidence>
<evidence type="ECO:0008006" key="2">
    <source>
        <dbReference type="Google" id="ProtNLM"/>
    </source>
</evidence>
<dbReference type="AlphaFoldDB" id="A0A0F9QG00"/>
<dbReference type="EMBL" id="LAZR01001646">
    <property type="protein sequence ID" value="KKN41454.1"/>
    <property type="molecule type" value="Genomic_DNA"/>
</dbReference>
<gene>
    <name evidence="1" type="ORF">LCGC14_0723250</name>
</gene>
<protein>
    <recommendedName>
        <fullName evidence="2">YqaJ viral recombinase domain-containing protein</fullName>
    </recommendedName>
</protein>
<accession>A0A0F9QG00</accession>
<sequence length="270" mass="30592">MTVAQQATLIPGIKVDTVLQHCLDSSIDTQLLEADRQKSAAHESGRLWPRDRLAAGRLWWPLQWQALKSLGCPPRAFDSYARRLFARGIQCEDWLVPQMITMVASLQAEVNRPLPCQEQVPVTYRQVGGYIDIQIAGTPWEIKSVKNSKYARIKADGEPQKGHLYQGCLYALAIGSPTFGVIYVAADDFRVLPFVVDTAFIQPEVDRIIDLFNGWYDRCHQASRLVPMVPKYYPGETWHNNPKYNSYPTWAGLDEVQRAVKLAGEIDSWT</sequence>
<proteinExistence type="predicted"/>
<organism evidence="1">
    <name type="scientific">marine sediment metagenome</name>
    <dbReference type="NCBI Taxonomy" id="412755"/>
    <lineage>
        <taxon>unclassified sequences</taxon>
        <taxon>metagenomes</taxon>
        <taxon>ecological metagenomes</taxon>
    </lineage>
</organism>
<reference evidence="1" key="1">
    <citation type="journal article" date="2015" name="Nature">
        <title>Complex archaea that bridge the gap between prokaryotes and eukaryotes.</title>
        <authorList>
            <person name="Spang A."/>
            <person name="Saw J.H."/>
            <person name="Jorgensen S.L."/>
            <person name="Zaremba-Niedzwiedzka K."/>
            <person name="Martijn J."/>
            <person name="Lind A.E."/>
            <person name="van Eijk R."/>
            <person name="Schleper C."/>
            <person name="Guy L."/>
            <person name="Ettema T.J."/>
        </authorList>
    </citation>
    <scope>NUCLEOTIDE SEQUENCE</scope>
</reference>